<proteinExistence type="predicted"/>
<name>A0ABR8RLX5_9GAMM</name>
<reference evidence="1 2" key="1">
    <citation type="submission" date="2020-08" db="EMBL/GenBank/DDBJ databases">
        <title>A Genomic Blueprint of the Chicken Gut Microbiome.</title>
        <authorList>
            <person name="Gilroy R."/>
            <person name="Ravi A."/>
            <person name="Getino M."/>
            <person name="Pursley I."/>
            <person name="Horton D.L."/>
            <person name="Alikhan N.-F."/>
            <person name="Baker D."/>
            <person name="Gharbi K."/>
            <person name="Hall N."/>
            <person name="Watson M."/>
            <person name="Adriaenssens E.M."/>
            <person name="Foster-Nyarko E."/>
            <person name="Jarju S."/>
            <person name="Secka A."/>
            <person name="Antonio M."/>
            <person name="Oren A."/>
            <person name="Chaudhuri R."/>
            <person name="La Ragione R.M."/>
            <person name="Hildebrand F."/>
            <person name="Pallen M.J."/>
        </authorList>
    </citation>
    <scope>NUCLEOTIDE SEQUENCE [LARGE SCALE GENOMIC DNA]</scope>
    <source>
        <strain evidence="1 2">Sa4CVA2</strain>
    </source>
</reference>
<organism evidence="1 2">
    <name type="scientific">Psychrobacter communis</name>
    <dbReference type="NCBI Taxonomy" id="2762238"/>
    <lineage>
        <taxon>Bacteria</taxon>
        <taxon>Pseudomonadati</taxon>
        <taxon>Pseudomonadota</taxon>
        <taxon>Gammaproteobacteria</taxon>
        <taxon>Moraxellales</taxon>
        <taxon>Moraxellaceae</taxon>
        <taxon>Psychrobacter</taxon>
    </lineage>
</organism>
<protein>
    <submittedName>
        <fullName evidence="1">Uncharacterized protein</fullName>
    </submittedName>
</protein>
<dbReference type="EMBL" id="JACSQR010000065">
    <property type="protein sequence ID" value="MBD7948751.1"/>
    <property type="molecule type" value="Genomic_DNA"/>
</dbReference>
<evidence type="ECO:0000313" key="1">
    <source>
        <dbReference type="EMBL" id="MBD7948751.1"/>
    </source>
</evidence>
<gene>
    <name evidence="1" type="ORF">H9653_12180</name>
</gene>
<accession>A0ABR8RLX5</accession>
<keyword evidence="2" id="KW-1185">Reference proteome</keyword>
<sequence length="100" mass="11572">MRVEHGTRFYDDTDERCFFNKIVLERGGYNPTLGRCDDDLIIGFVQCYDGATGEYKRYCGRFSENDPAASIGEIMQTGSKFDDTMQEWFRAVERSKNSEI</sequence>
<dbReference type="RefSeq" id="WP_191692565.1">
    <property type="nucleotide sequence ID" value="NZ_JACSQR010000065.1"/>
</dbReference>
<evidence type="ECO:0000313" key="2">
    <source>
        <dbReference type="Proteomes" id="UP000606724"/>
    </source>
</evidence>
<comment type="caution">
    <text evidence="1">The sequence shown here is derived from an EMBL/GenBank/DDBJ whole genome shotgun (WGS) entry which is preliminary data.</text>
</comment>
<dbReference type="Proteomes" id="UP000606724">
    <property type="component" value="Unassembled WGS sequence"/>
</dbReference>